<accession>A0A1V0FXZ4</accession>
<dbReference type="VEuPathDB" id="TriTrypDB:Tb427_000365600"/>
<protein>
    <submittedName>
        <fullName evidence="3">Variant surface glycoprotein</fullName>
    </submittedName>
</protein>
<feature type="region of interest" description="Disordered" evidence="1">
    <location>
        <begin position="416"/>
        <end position="443"/>
    </location>
</feature>
<keyword evidence="2" id="KW-0732">Signal</keyword>
<organism evidence="3">
    <name type="scientific">Trypanosoma brucei</name>
    <dbReference type="NCBI Taxonomy" id="5691"/>
    <lineage>
        <taxon>Eukaryota</taxon>
        <taxon>Discoba</taxon>
        <taxon>Euglenozoa</taxon>
        <taxon>Kinetoplastea</taxon>
        <taxon>Metakinetoplastina</taxon>
        <taxon>Trypanosomatida</taxon>
        <taxon>Trypanosomatidae</taxon>
        <taxon>Trypanosoma</taxon>
    </lineage>
</organism>
<feature type="signal peptide" evidence="2">
    <location>
        <begin position="1"/>
        <end position="25"/>
    </location>
</feature>
<feature type="chain" id="PRO_5013387402" evidence="2">
    <location>
        <begin position="26"/>
        <end position="487"/>
    </location>
</feature>
<dbReference type="EMBL" id="KY404396">
    <property type="protein sequence ID" value="ARB50647.1"/>
    <property type="molecule type" value="Genomic_DNA"/>
</dbReference>
<reference evidence="3" key="1">
    <citation type="submission" date="2016-12" db="EMBL/GenBank/DDBJ databases">
        <title>Extending the VSGnome of Trypanosoma brucei strain TREU927.</title>
        <authorList>
            <person name="Cross G.A."/>
        </authorList>
    </citation>
    <scope>NUCLEOTIDE SEQUENCE</scope>
    <source>
        <strain evidence="3">Tb927.99.523</strain>
    </source>
</reference>
<proteinExistence type="predicted"/>
<dbReference type="AlphaFoldDB" id="A0A1V0FXZ4"/>
<evidence type="ECO:0000256" key="1">
    <source>
        <dbReference type="SAM" id="MobiDB-lite"/>
    </source>
</evidence>
<sequence length="487" mass="52705">MQMHEPKRRIAAIMVVFLLDTLATAQPADPGSLAAVKTTCAEIYFNKKLAEHLRINVQESQQRLSDLNTETRMFFLAATATHDSKRKLLYTALSAIAATTAIKQQEVLKEKASTIEAAIEALQKRNGVLGQLLNGRPKSIQATEKAQWTQKLEQWLSEDGAAEGKCVATYSVTAEAGTICDASEDYKNAIDKVSTEIAELKHLALTPNSELKPMQLSFDIHMQGSAGSVSTAGAKQAGYCGANAETKGSVTHGVGAKPSQSPAAITQPAKQALGKTGPDDTSCVVNDQPLKLVISEKTLLNKVCEAKKVLIKPEAKAASLTRKQIAKGSPAAKIAFLFTKGSIPLTAIDGDWVAAITEVYGPDTSDINKEFIEPLKNDKITCNVGSTNGNPDIVGVSKTANFGEAIAVVFWKENSRQQQAKPKTTTESKTTEKCKPDTEESKYKEDLDYDYKDGKCKLKAGMKAEEKKEEKCKDKEKDDCKSPDCKL</sequence>
<dbReference type="VEuPathDB" id="TriTrypDB:Tb927.9.860"/>
<name>A0A1V0FXZ4_9TRYP</name>
<evidence type="ECO:0000256" key="2">
    <source>
        <dbReference type="SAM" id="SignalP"/>
    </source>
</evidence>
<feature type="region of interest" description="Disordered" evidence="1">
    <location>
        <begin position="461"/>
        <end position="487"/>
    </location>
</feature>
<evidence type="ECO:0000313" key="3">
    <source>
        <dbReference type="EMBL" id="ARB50647.1"/>
    </source>
</evidence>
<feature type="compositionally biased region" description="Basic and acidic residues" evidence="1">
    <location>
        <begin position="424"/>
        <end position="443"/>
    </location>
</feature>